<dbReference type="SMART" id="SM00066">
    <property type="entry name" value="GAL4"/>
    <property type="match status" value="1"/>
</dbReference>
<dbReference type="InterPro" id="IPR050987">
    <property type="entry name" value="AtrR-like"/>
</dbReference>
<dbReference type="PROSITE" id="PS50048">
    <property type="entry name" value="ZN2_CY6_FUNGAL_2"/>
    <property type="match status" value="1"/>
</dbReference>
<dbReference type="InterPro" id="IPR036864">
    <property type="entry name" value="Zn2-C6_fun-type_DNA-bd_sf"/>
</dbReference>
<evidence type="ECO:0000313" key="5">
    <source>
        <dbReference type="EMBL" id="KAJ7646785.1"/>
    </source>
</evidence>
<keyword evidence="6" id="KW-1185">Reference proteome</keyword>
<dbReference type="PANTHER" id="PTHR46910:SF38">
    <property type="entry name" value="ZN(2)-C6 FUNGAL-TYPE DOMAIN-CONTAINING PROTEIN"/>
    <property type="match status" value="1"/>
</dbReference>
<comment type="caution">
    <text evidence="5">The sequence shown here is derived from an EMBL/GenBank/DDBJ whole genome shotgun (WGS) entry which is preliminary data.</text>
</comment>
<feature type="domain" description="Zn(2)-C6 fungal-type" evidence="4">
    <location>
        <begin position="38"/>
        <end position="71"/>
    </location>
</feature>
<dbReference type="PANTHER" id="PTHR46910">
    <property type="entry name" value="TRANSCRIPTION FACTOR PDR1"/>
    <property type="match status" value="1"/>
</dbReference>
<evidence type="ECO:0000256" key="2">
    <source>
        <dbReference type="ARBA" id="ARBA00023242"/>
    </source>
</evidence>
<dbReference type="GO" id="GO:0003677">
    <property type="term" value="F:DNA binding"/>
    <property type="evidence" value="ECO:0007669"/>
    <property type="project" value="InterPro"/>
</dbReference>
<dbReference type="EMBL" id="JARKIF010000002">
    <property type="protein sequence ID" value="KAJ7646785.1"/>
    <property type="molecule type" value="Genomic_DNA"/>
</dbReference>
<dbReference type="AlphaFoldDB" id="A0AAD7CEA5"/>
<dbReference type="GO" id="GO:0006351">
    <property type="term" value="P:DNA-templated transcription"/>
    <property type="evidence" value="ECO:0007669"/>
    <property type="project" value="InterPro"/>
</dbReference>
<dbReference type="PROSITE" id="PS00463">
    <property type="entry name" value="ZN2_CY6_FUNGAL_1"/>
    <property type="match status" value="1"/>
</dbReference>
<evidence type="ECO:0000256" key="3">
    <source>
        <dbReference type="SAM" id="MobiDB-lite"/>
    </source>
</evidence>
<dbReference type="GO" id="GO:0008270">
    <property type="term" value="F:zinc ion binding"/>
    <property type="evidence" value="ECO:0007669"/>
    <property type="project" value="InterPro"/>
</dbReference>
<feature type="region of interest" description="Disordered" evidence="3">
    <location>
        <begin position="15"/>
        <end position="34"/>
    </location>
</feature>
<feature type="region of interest" description="Disordered" evidence="3">
    <location>
        <begin position="653"/>
        <end position="686"/>
    </location>
</feature>
<name>A0AAD7CEA5_9AGAR</name>
<gene>
    <name evidence="5" type="ORF">FB45DRAFT_891398</name>
</gene>
<reference evidence="5" key="1">
    <citation type="submission" date="2023-03" db="EMBL/GenBank/DDBJ databases">
        <title>Massive genome expansion in bonnet fungi (Mycena s.s.) driven by repeated elements and novel gene families across ecological guilds.</title>
        <authorList>
            <consortium name="Lawrence Berkeley National Laboratory"/>
            <person name="Harder C.B."/>
            <person name="Miyauchi S."/>
            <person name="Viragh M."/>
            <person name="Kuo A."/>
            <person name="Thoen E."/>
            <person name="Andreopoulos B."/>
            <person name="Lu D."/>
            <person name="Skrede I."/>
            <person name="Drula E."/>
            <person name="Henrissat B."/>
            <person name="Morin E."/>
            <person name="Kohler A."/>
            <person name="Barry K."/>
            <person name="LaButti K."/>
            <person name="Morin E."/>
            <person name="Salamov A."/>
            <person name="Lipzen A."/>
            <person name="Mereny Z."/>
            <person name="Hegedus B."/>
            <person name="Baldrian P."/>
            <person name="Stursova M."/>
            <person name="Weitz H."/>
            <person name="Taylor A."/>
            <person name="Grigoriev I.V."/>
            <person name="Nagy L.G."/>
            <person name="Martin F."/>
            <person name="Kauserud H."/>
        </authorList>
    </citation>
    <scope>NUCLEOTIDE SEQUENCE</scope>
    <source>
        <strain evidence="5">9284</strain>
    </source>
</reference>
<dbReference type="CDD" id="cd00067">
    <property type="entry name" value="GAL4"/>
    <property type="match status" value="1"/>
</dbReference>
<evidence type="ECO:0000313" key="6">
    <source>
        <dbReference type="Proteomes" id="UP001221142"/>
    </source>
</evidence>
<sequence length="770" mass="86492">MQTVDLQPTTGLLYFPIHDSDESEPPAPGSKRRRLKGACDSCRRRKVRCDSAKMPGNICSNCISFNSPCTHRASSPKEQAQNLPSSTRSPPQELDEEPNDKTAQEHVEAILTQSTAYINSRNLRNVLLDLARYARSLEDQLQKPARPLDPPDDPTEDDSVPDGILILTNGFHEKLVFESAQSRYFGRSSGLFLIQAALDMKKAHDGHGSNVQIIRRPEFWDSPWEKKPVTPPPTYKFPPQDLLDSLVSLFFQRINILICMLHRPTFEKAIAAGRHLAEHSFGAVVLAVCALASRYSDDPRVVLPGTNSRLSAGWEWFQQLQYIPTDFRPVPTLYDLQVNVLSILYLQGTNSPDPCFILIAIGLRQIQELGVHMRRRQDTGKMTVEDELLKRVFWILVASDALISAFLGRPRVMTDDDYDVDYPLQVDDEYWDHFDPQRKFQQPAGKPSQSAFITAYIKLMEILGMAQKTIYSVKRPQRGAEWTQTAVAKLDSALNEWLDAIPEHLRLDPHREDEIFATQSACLYASYYHVQIQIHRSFIPSPTSESPLASNFPSLAICANSARSCSHVMEAQAKRGLVAHPHVVSALMDSAMFLLLNVWGAQKTGSTADPQRAAVDVQKCISVLKLYERRWQIAGRHCDVLFSIGNQLIKSAGGQAAPQTLKRPRQPDHPAQTEPEPSSSSFQQQQPIPGMQLPIYTQDLGHLPVYESFDWVPLGFESALSNPNFSFDFVEPPQGFGSSQNLDWATRDWSTYVDSADQLMLALDSNLASR</sequence>
<dbReference type="Proteomes" id="UP001221142">
    <property type="component" value="Unassembled WGS sequence"/>
</dbReference>
<dbReference type="SUPFAM" id="SSF57701">
    <property type="entry name" value="Zn2/Cys6 DNA-binding domain"/>
    <property type="match status" value="1"/>
</dbReference>
<dbReference type="GO" id="GO:0000981">
    <property type="term" value="F:DNA-binding transcription factor activity, RNA polymerase II-specific"/>
    <property type="evidence" value="ECO:0007669"/>
    <property type="project" value="InterPro"/>
</dbReference>
<dbReference type="Pfam" id="PF04082">
    <property type="entry name" value="Fungal_trans"/>
    <property type="match status" value="1"/>
</dbReference>
<dbReference type="InterPro" id="IPR001138">
    <property type="entry name" value="Zn2Cys6_DnaBD"/>
</dbReference>
<dbReference type="CDD" id="cd12148">
    <property type="entry name" value="fungal_TF_MHR"/>
    <property type="match status" value="1"/>
</dbReference>
<feature type="compositionally biased region" description="Polar residues" evidence="3">
    <location>
        <begin position="70"/>
        <end position="90"/>
    </location>
</feature>
<keyword evidence="1" id="KW-0479">Metal-binding</keyword>
<feature type="compositionally biased region" description="Low complexity" evidence="3">
    <location>
        <begin position="675"/>
        <end position="686"/>
    </location>
</feature>
<feature type="region of interest" description="Disordered" evidence="3">
    <location>
        <begin position="70"/>
        <end position="103"/>
    </location>
</feature>
<dbReference type="Pfam" id="PF00172">
    <property type="entry name" value="Zn_clus"/>
    <property type="match status" value="1"/>
</dbReference>
<protein>
    <submittedName>
        <fullName evidence="5">Fungal-specific transcription factor domain-containing protein</fullName>
    </submittedName>
</protein>
<evidence type="ECO:0000259" key="4">
    <source>
        <dbReference type="PROSITE" id="PS50048"/>
    </source>
</evidence>
<dbReference type="SMART" id="SM00906">
    <property type="entry name" value="Fungal_trans"/>
    <property type="match status" value="1"/>
</dbReference>
<dbReference type="InterPro" id="IPR007219">
    <property type="entry name" value="XnlR_reg_dom"/>
</dbReference>
<keyword evidence="2" id="KW-0539">Nucleus</keyword>
<accession>A0AAD7CEA5</accession>
<proteinExistence type="predicted"/>
<dbReference type="Gene3D" id="4.10.240.10">
    <property type="entry name" value="Zn(2)-C6 fungal-type DNA-binding domain"/>
    <property type="match status" value="1"/>
</dbReference>
<organism evidence="5 6">
    <name type="scientific">Roridomyces roridus</name>
    <dbReference type="NCBI Taxonomy" id="1738132"/>
    <lineage>
        <taxon>Eukaryota</taxon>
        <taxon>Fungi</taxon>
        <taxon>Dikarya</taxon>
        <taxon>Basidiomycota</taxon>
        <taxon>Agaricomycotina</taxon>
        <taxon>Agaricomycetes</taxon>
        <taxon>Agaricomycetidae</taxon>
        <taxon>Agaricales</taxon>
        <taxon>Marasmiineae</taxon>
        <taxon>Mycenaceae</taxon>
        <taxon>Roridomyces</taxon>
    </lineage>
</organism>
<evidence type="ECO:0000256" key="1">
    <source>
        <dbReference type="ARBA" id="ARBA00022723"/>
    </source>
</evidence>